<dbReference type="AlphaFoldDB" id="A0A512C3A4"/>
<feature type="modified residue" description="4-aspartylphosphate" evidence="4">
    <location>
        <position position="61"/>
    </location>
</feature>
<dbReference type="Gene3D" id="3.40.50.2300">
    <property type="match status" value="1"/>
</dbReference>
<sequence length="128" mass="13768">MPSSRSQKRPVIVLVEEETTERKAIAHHLQDAGFAVVEATDTDEAMTSLEQRSDVQGLVTDAHVPGNIDGFELAGLVRKRWPTIAVVMMSGHSDPSSGPVPEGSEFIAKPYLLSHLAPALDRLIGRAG</sequence>
<dbReference type="Proteomes" id="UP000321085">
    <property type="component" value="Unassembled WGS sequence"/>
</dbReference>
<dbReference type="InterPro" id="IPR001789">
    <property type="entry name" value="Sig_transdc_resp-reg_receiver"/>
</dbReference>
<dbReference type="GO" id="GO:0000160">
    <property type="term" value="P:phosphorelay signal transduction system"/>
    <property type="evidence" value="ECO:0007669"/>
    <property type="project" value="InterPro"/>
</dbReference>
<dbReference type="OrthoDB" id="9784719at2"/>
<dbReference type="PROSITE" id="PS50110">
    <property type="entry name" value="RESPONSE_REGULATORY"/>
    <property type="match status" value="1"/>
</dbReference>
<dbReference type="SMART" id="SM00448">
    <property type="entry name" value="REC"/>
    <property type="match status" value="1"/>
</dbReference>
<name>A0A512C3A4_9HYPH</name>
<keyword evidence="2" id="KW-0805">Transcription regulation</keyword>
<keyword evidence="3" id="KW-0804">Transcription</keyword>
<organism evidence="6 7">
    <name type="scientific">Microvirga aerophila</name>
    <dbReference type="NCBI Taxonomy" id="670291"/>
    <lineage>
        <taxon>Bacteria</taxon>
        <taxon>Pseudomonadati</taxon>
        <taxon>Pseudomonadota</taxon>
        <taxon>Alphaproteobacteria</taxon>
        <taxon>Hyphomicrobiales</taxon>
        <taxon>Methylobacteriaceae</taxon>
        <taxon>Microvirga</taxon>
    </lineage>
</organism>
<evidence type="ECO:0000256" key="2">
    <source>
        <dbReference type="ARBA" id="ARBA00023015"/>
    </source>
</evidence>
<reference evidence="6 7" key="1">
    <citation type="submission" date="2019-07" db="EMBL/GenBank/DDBJ databases">
        <title>Whole genome shotgun sequence of Microvirga aerophila NBRC 106136.</title>
        <authorList>
            <person name="Hosoyama A."/>
            <person name="Uohara A."/>
            <person name="Ohji S."/>
            <person name="Ichikawa N."/>
        </authorList>
    </citation>
    <scope>NUCLEOTIDE SEQUENCE [LARGE SCALE GENOMIC DNA]</scope>
    <source>
        <strain evidence="6 7">NBRC 106136</strain>
    </source>
</reference>
<dbReference type="SUPFAM" id="SSF52172">
    <property type="entry name" value="CheY-like"/>
    <property type="match status" value="1"/>
</dbReference>
<comment type="caution">
    <text evidence="6">The sequence shown here is derived from an EMBL/GenBank/DDBJ whole genome shotgun (WGS) entry which is preliminary data.</text>
</comment>
<evidence type="ECO:0000256" key="4">
    <source>
        <dbReference type="PROSITE-ProRule" id="PRU00169"/>
    </source>
</evidence>
<dbReference type="InterPro" id="IPR050595">
    <property type="entry name" value="Bact_response_regulator"/>
</dbReference>
<dbReference type="InterPro" id="IPR011006">
    <property type="entry name" value="CheY-like_superfamily"/>
</dbReference>
<gene>
    <name evidence="6" type="ORF">MAE02_63900</name>
</gene>
<evidence type="ECO:0000256" key="3">
    <source>
        <dbReference type="ARBA" id="ARBA00023163"/>
    </source>
</evidence>
<feature type="domain" description="Response regulatory" evidence="5">
    <location>
        <begin position="11"/>
        <end position="124"/>
    </location>
</feature>
<dbReference type="PANTHER" id="PTHR44591:SF3">
    <property type="entry name" value="RESPONSE REGULATORY DOMAIN-CONTAINING PROTEIN"/>
    <property type="match status" value="1"/>
</dbReference>
<evidence type="ECO:0000313" key="6">
    <source>
        <dbReference type="EMBL" id="GEO18694.1"/>
    </source>
</evidence>
<proteinExistence type="predicted"/>
<dbReference type="Pfam" id="PF00072">
    <property type="entry name" value="Response_reg"/>
    <property type="match status" value="1"/>
</dbReference>
<dbReference type="PANTHER" id="PTHR44591">
    <property type="entry name" value="STRESS RESPONSE REGULATOR PROTEIN 1"/>
    <property type="match status" value="1"/>
</dbReference>
<keyword evidence="7" id="KW-1185">Reference proteome</keyword>
<dbReference type="EMBL" id="BJYU01000228">
    <property type="protein sequence ID" value="GEO18694.1"/>
    <property type="molecule type" value="Genomic_DNA"/>
</dbReference>
<keyword evidence="1 4" id="KW-0597">Phosphoprotein</keyword>
<evidence type="ECO:0000313" key="7">
    <source>
        <dbReference type="Proteomes" id="UP000321085"/>
    </source>
</evidence>
<accession>A0A512C3A4</accession>
<evidence type="ECO:0000256" key="1">
    <source>
        <dbReference type="ARBA" id="ARBA00022553"/>
    </source>
</evidence>
<protein>
    <recommendedName>
        <fullName evidence="5">Response regulatory domain-containing protein</fullName>
    </recommendedName>
</protein>
<evidence type="ECO:0000259" key="5">
    <source>
        <dbReference type="PROSITE" id="PS50110"/>
    </source>
</evidence>